<dbReference type="InterPro" id="IPR028011">
    <property type="entry name" value="DUF4476"/>
</dbReference>
<protein>
    <submittedName>
        <fullName evidence="5">DUF4476 domain-containing protein</fullName>
    </submittedName>
</protein>
<name>A0ABU5H9L2_9BACT</name>
<feature type="region of interest" description="Disordered" evidence="2">
    <location>
        <begin position="17"/>
        <end position="62"/>
    </location>
</feature>
<feature type="domain" description="DUF4476" evidence="4">
    <location>
        <begin position="143"/>
        <end position="232"/>
    </location>
</feature>
<accession>A0ABU5H9L2</accession>
<keyword evidence="6" id="KW-1185">Reference proteome</keyword>
<keyword evidence="3" id="KW-0732">Signal</keyword>
<dbReference type="Pfam" id="PF14771">
    <property type="entry name" value="DUF4476"/>
    <property type="match status" value="1"/>
</dbReference>
<organism evidence="5 6">
    <name type="scientific">Hyalangium rubrum</name>
    <dbReference type="NCBI Taxonomy" id="3103134"/>
    <lineage>
        <taxon>Bacteria</taxon>
        <taxon>Pseudomonadati</taxon>
        <taxon>Myxococcota</taxon>
        <taxon>Myxococcia</taxon>
        <taxon>Myxococcales</taxon>
        <taxon>Cystobacterineae</taxon>
        <taxon>Archangiaceae</taxon>
        <taxon>Hyalangium</taxon>
    </lineage>
</organism>
<feature type="signal peptide" evidence="3">
    <location>
        <begin position="1"/>
        <end position="18"/>
    </location>
</feature>
<keyword evidence="1" id="KW-0175">Coiled coil</keyword>
<dbReference type="RefSeq" id="WP_321548250.1">
    <property type="nucleotide sequence ID" value="NZ_JAXIVS010000008.1"/>
</dbReference>
<dbReference type="Proteomes" id="UP001291309">
    <property type="component" value="Unassembled WGS sequence"/>
</dbReference>
<feature type="chain" id="PRO_5045844176" evidence="3">
    <location>
        <begin position="19"/>
        <end position="235"/>
    </location>
</feature>
<reference evidence="5 6" key="1">
    <citation type="submission" date="2023-12" db="EMBL/GenBank/DDBJ databases">
        <title>the genome sequence of Hyalangium sp. s54d21.</title>
        <authorList>
            <person name="Zhang X."/>
        </authorList>
    </citation>
    <scope>NUCLEOTIDE SEQUENCE [LARGE SCALE GENOMIC DNA]</scope>
    <source>
        <strain evidence="6">s54d21</strain>
    </source>
</reference>
<comment type="caution">
    <text evidence="5">The sequence shown here is derived from an EMBL/GenBank/DDBJ whole genome shotgun (WGS) entry which is preliminary data.</text>
</comment>
<gene>
    <name evidence="5" type="ORF">SYV04_24260</name>
</gene>
<evidence type="ECO:0000313" key="6">
    <source>
        <dbReference type="Proteomes" id="UP001291309"/>
    </source>
</evidence>
<evidence type="ECO:0000259" key="4">
    <source>
        <dbReference type="Pfam" id="PF14771"/>
    </source>
</evidence>
<sequence length="235" mass="26282">MRAFVVAVAVLMSAAAGAQSAQSQDLKRSPPPGQPTGPITQPAPSTPGYPGPGYDNSPPDSFRREGTLVVVERERLLERLAKMEELLDRAMERSDRQGRRVLTNLGDELDTMRAAVNNAPDVRRYQPRPQPPPPPPAPAVQPISETQLDALSRAMNRESFSDGKLRVLESGASQQYFLVPQVLKMIQKFTFLQDKLQVARVLWPRVLDRDNAYQLYSAFQFSSDKEELKRIIEGR</sequence>
<evidence type="ECO:0000313" key="5">
    <source>
        <dbReference type="EMBL" id="MDY7229529.1"/>
    </source>
</evidence>
<evidence type="ECO:0000256" key="2">
    <source>
        <dbReference type="SAM" id="MobiDB-lite"/>
    </source>
</evidence>
<proteinExistence type="predicted"/>
<evidence type="ECO:0000256" key="3">
    <source>
        <dbReference type="SAM" id="SignalP"/>
    </source>
</evidence>
<feature type="coiled-coil region" evidence="1">
    <location>
        <begin position="73"/>
        <end position="100"/>
    </location>
</feature>
<dbReference type="EMBL" id="JAXIVS010000008">
    <property type="protein sequence ID" value="MDY7229529.1"/>
    <property type="molecule type" value="Genomic_DNA"/>
</dbReference>
<evidence type="ECO:0000256" key="1">
    <source>
        <dbReference type="SAM" id="Coils"/>
    </source>
</evidence>